<gene>
    <name evidence="7" type="ORF">ASPZODRAFT_139646</name>
</gene>
<keyword evidence="3" id="KW-1133">Transmembrane helix</keyword>
<dbReference type="Proteomes" id="UP000184188">
    <property type="component" value="Unassembled WGS sequence"/>
</dbReference>
<evidence type="ECO:0000313" key="8">
    <source>
        <dbReference type="Proteomes" id="UP000184188"/>
    </source>
</evidence>
<dbReference type="EMBL" id="KV878337">
    <property type="protein sequence ID" value="OJJ50344.1"/>
    <property type="molecule type" value="Genomic_DNA"/>
</dbReference>
<name>A0A1L9STA4_9EURO</name>
<evidence type="ECO:0000256" key="6">
    <source>
        <dbReference type="ARBA" id="ARBA00034303"/>
    </source>
</evidence>
<dbReference type="RefSeq" id="XP_022584854.1">
    <property type="nucleotide sequence ID" value="XM_022724575.1"/>
</dbReference>
<comment type="subcellular location">
    <subcellularLocation>
        <location evidence="6">Nucleus outer membrane</location>
        <topology evidence="6">Single-pass membrane protein</topology>
    </subcellularLocation>
</comment>
<keyword evidence="5" id="KW-0539">Nucleus</keyword>
<protein>
    <submittedName>
        <fullName evidence="7">Uncharacterized protein</fullName>
    </submittedName>
</protein>
<organism evidence="7 8">
    <name type="scientific">Penicilliopsis zonata CBS 506.65</name>
    <dbReference type="NCBI Taxonomy" id="1073090"/>
    <lineage>
        <taxon>Eukaryota</taxon>
        <taxon>Fungi</taxon>
        <taxon>Dikarya</taxon>
        <taxon>Ascomycota</taxon>
        <taxon>Pezizomycotina</taxon>
        <taxon>Eurotiomycetes</taxon>
        <taxon>Eurotiomycetidae</taxon>
        <taxon>Eurotiales</taxon>
        <taxon>Aspergillaceae</taxon>
        <taxon>Penicilliopsis</taxon>
    </lineage>
</organism>
<dbReference type="GO" id="GO:0005640">
    <property type="term" value="C:nuclear outer membrane"/>
    <property type="evidence" value="ECO:0007669"/>
    <property type="project" value="UniProtKB-SubCell"/>
</dbReference>
<dbReference type="VEuPathDB" id="FungiDB:ASPZODRAFT_139646"/>
<accession>A0A1L9STA4</accession>
<dbReference type="GeneID" id="34611040"/>
<proteinExistence type="inferred from homology"/>
<dbReference type="SUPFAM" id="SSF53474">
    <property type="entry name" value="alpha/beta-Hydrolases"/>
    <property type="match status" value="1"/>
</dbReference>
<evidence type="ECO:0000256" key="4">
    <source>
        <dbReference type="ARBA" id="ARBA00023136"/>
    </source>
</evidence>
<dbReference type="Pfam" id="PF05705">
    <property type="entry name" value="DUF829"/>
    <property type="match status" value="1"/>
</dbReference>
<comment type="similarity">
    <text evidence="1">Belongs to the TMEM53 family.</text>
</comment>
<reference evidence="8" key="1">
    <citation type="journal article" date="2017" name="Genome Biol.">
        <title>Comparative genomics reveals high biological diversity and specific adaptations in the industrially and medically important fungal genus Aspergillus.</title>
        <authorList>
            <person name="de Vries R.P."/>
            <person name="Riley R."/>
            <person name="Wiebenga A."/>
            <person name="Aguilar-Osorio G."/>
            <person name="Amillis S."/>
            <person name="Uchima C.A."/>
            <person name="Anderluh G."/>
            <person name="Asadollahi M."/>
            <person name="Askin M."/>
            <person name="Barry K."/>
            <person name="Battaglia E."/>
            <person name="Bayram O."/>
            <person name="Benocci T."/>
            <person name="Braus-Stromeyer S.A."/>
            <person name="Caldana C."/>
            <person name="Canovas D."/>
            <person name="Cerqueira G.C."/>
            <person name="Chen F."/>
            <person name="Chen W."/>
            <person name="Choi C."/>
            <person name="Clum A."/>
            <person name="Dos Santos R.A."/>
            <person name="Damasio A.R."/>
            <person name="Diallinas G."/>
            <person name="Emri T."/>
            <person name="Fekete E."/>
            <person name="Flipphi M."/>
            <person name="Freyberg S."/>
            <person name="Gallo A."/>
            <person name="Gournas C."/>
            <person name="Habgood R."/>
            <person name="Hainaut M."/>
            <person name="Harispe M.L."/>
            <person name="Henrissat B."/>
            <person name="Hilden K.S."/>
            <person name="Hope R."/>
            <person name="Hossain A."/>
            <person name="Karabika E."/>
            <person name="Karaffa L."/>
            <person name="Karanyi Z."/>
            <person name="Krasevec N."/>
            <person name="Kuo A."/>
            <person name="Kusch H."/>
            <person name="LaButti K."/>
            <person name="Lagendijk E.L."/>
            <person name="Lapidus A."/>
            <person name="Levasseur A."/>
            <person name="Lindquist E."/>
            <person name="Lipzen A."/>
            <person name="Logrieco A.F."/>
            <person name="MacCabe A."/>
            <person name="Maekelae M.R."/>
            <person name="Malavazi I."/>
            <person name="Melin P."/>
            <person name="Meyer V."/>
            <person name="Mielnichuk N."/>
            <person name="Miskei M."/>
            <person name="Molnar A.P."/>
            <person name="Mule G."/>
            <person name="Ngan C.Y."/>
            <person name="Orejas M."/>
            <person name="Orosz E."/>
            <person name="Ouedraogo J.P."/>
            <person name="Overkamp K.M."/>
            <person name="Park H.-S."/>
            <person name="Perrone G."/>
            <person name="Piumi F."/>
            <person name="Punt P.J."/>
            <person name="Ram A.F."/>
            <person name="Ramon A."/>
            <person name="Rauscher S."/>
            <person name="Record E."/>
            <person name="Riano-Pachon D.M."/>
            <person name="Robert V."/>
            <person name="Roehrig J."/>
            <person name="Ruller R."/>
            <person name="Salamov A."/>
            <person name="Salih N.S."/>
            <person name="Samson R.A."/>
            <person name="Sandor E."/>
            <person name="Sanguinetti M."/>
            <person name="Schuetze T."/>
            <person name="Sepcic K."/>
            <person name="Shelest E."/>
            <person name="Sherlock G."/>
            <person name="Sophianopoulou V."/>
            <person name="Squina F.M."/>
            <person name="Sun H."/>
            <person name="Susca A."/>
            <person name="Todd R.B."/>
            <person name="Tsang A."/>
            <person name="Unkles S.E."/>
            <person name="van de Wiele N."/>
            <person name="van Rossen-Uffink D."/>
            <person name="Oliveira J.V."/>
            <person name="Vesth T.C."/>
            <person name="Visser J."/>
            <person name="Yu J.-H."/>
            <person name="Zhou M."/>
            <person name="Andersen M.R."/>
            <person name="Archer D.B."/>
            <person name="Baker S.E."/>
            <person name="Benoit I."/>
            <person name="Brakhage A.A."/>
            <person name="Braus G.H."/>
            <person name="Fischer R."/>
            <person name="Frisvad J.C."/>
            <person name="Goldman G.H."/>
            <person name="Houbraken J."/>
            <person name="Oakley B."/>
            <person name="Pocsi I."/>
            <person name="Scazzocchio C."/>
            <person name="Seiboth B."/>
            <person name="vanKuyk P.A."/>
            <person name="Wortman J."/>
            <person name="Dyer P.S."/>
            <person name="Grigoriev I.V."/>
        </authorList>
    </citation>
    <scope>NUCLEOTIDE SEQUENCE [LARGE SCALE GENOMIC DNA]</scope>
    <source>
        <strain evidence="8">CBS 506.65</strain>
    </source>
</reference>
<keyword evidence="2" id="KW-0812">Transmembrane</keyword>
<keyword evidence="4" id="KW-0472">Membrane</keyword>
<evidence type="ECO:0000256" key="3">
    <source>
        <dbReference type="ARBA" id="ARBA00022989"/>
    </source>
</evidence>
<dbReference type="InterPro" id="IPR029058">
    <property type="entry name" value="AB_hydrolase_fold"/>
</dbReference>
<dbReference type="PANTHER" id="PTHR12265">
    <property type="entry name" value="TRANSMEMBRANE PROTEIN 53"/>
    <property type="match status" value="1"/>
</dbReference>
<dbReference type="InterPro" id="IPR008547">
    <property type="entry name" value="DUF829_TMEM53"/>
</dbReference>
<evidence type="ECO:0000256" key="1">
    <source>
        <dbReference type="ARBA" id="ARBA00007387"/>
    </source>
</evidence>
<evidence type="ECO:0000313" key="7">
    <source>
        <dbReference type="EMBL" id="OJJ50344.1"/>
    </source>
</evidence>
<evidence type="ECO:0000256" key="5">
    <source>
        <dbReference type="ARBA" id="ARBA00023242"/>
    </source>
</evidence>
<dbReference type="AlphaFoldDB" id="A0A1L9STA4"/>
<keyword evidence="8" id="KW-1185">Reference proteome</keyword>
<dbReference type="PANTHER" id="PTHR12265:SF30">
    <property type="entry name" value="TRANSMEMBRANE PROTEIN 53"/>
    <property type="match status" value="1"/>
</dbReference>
<sequence>MTTERFPGFTSLNNRTWLFTPDNPTPGELVIVCSWTGARPQHIIKYLTLHRTTVAVGARILLVETAAAMLVSSYAHQRATIRPAAQVVRETLAEGDSPRIMLHLLSNGGCLSAVQMLLELRGNSTNRLPLVGMMLDSAPDDKTYWQTHKGIVTGRRPSSRLAASVLAHVVLLPIWTGFALGKENPQSAMCKILLDGSLIAGVPSKNEAGVSVCYIYSKTDTQIIWKEVHDHALEARNKGWEVEEIVYDDTGHCAHLSADEKRYTDALKWLWSQPTQRSSKL</sequence>
<evidence type="ECO:0000256" key="2">
    <source>
        <dbReference type="ARBA" id="ARBA00022692"/>
    </source>
</evidence>
<dbReference type="OrthoDB" id="77878at2759"/>